<dbReference type="Proteomes" id="UP000550707">
    <property type="component" value="Unassembled WGS sequence"/>
</dbReference>
<name>A0A7J8HBD6_MOLMO</name>
<keyword evidence="3" id="KW-1185">Reference proteome</keyword>
<comment type="caution">
    <text evidence="2">The sequence shown here is derived from an EMBL/GenBank/DDBJ whole genome shotgun (WGS) entry which is preliminary data.</text>
</comment>
<proteinExistence type="predicted"/>
<evidence type="ECO:0000313" key="3">
    <source>
        <dbReference type="Proteomes" id="UP000550707"/>
    </source>
</evidence>
<sequence length="100" mass="10432">MATILQLLQRQMTLVPPAYSAVTTPGPGPTSPCPLLPVSPIATLTLDSLSQVSQFMVCEELPPGGPEVPQDGPTRRLSLPGQLGVLTSQPLHRHGSDPGS</sequence>
<reference evidence="2 3" key="1">
    <citation type="journal article" date="2020" name="Nature">
        <title>Six reference-quality genomes reveal evolution of bat adaptations.</title>
        <authorList>
            <person name="Jebb D."/>
            <person name="Huang Z."/>
            <person name="Pippel M."/>
            <person name="Hughes G.M."/>
            <person name="Lavrichenko K."/>
            <person name="Devanna P."/>
            <person name="Winkler S."/>
            <person name="Jermiin L.S."/>
            <person name="Skirmuntt E.C."/>
            <person name="Katzourakis A."/>
            <person name="Burkitt-Gray L."/>
            <person name="Ray D.A."/>
            <person name="Sullivan K.A.M."/>
            <person name="Roscito J.G."/>
            <person name="Kirilenko B.M."/>
            <person name="Davalos L.M."/>
            <person name="Corthals A.P."/>
            <person name="Power M.L."/>
            <person name="Jones G."/>
            <person name="Ransome R.D."/>
            <person name="Dechmann D.K.N."/>
            <person name="Locatelli A.G."/>
            <person name="Puechmaille S.J."/>
            <person name="Fedrigo O."/>
            <person name="Jarvis E.D."/>
            <person name="Hiller M."/>
            <person name="Vernes S.C."/>
            <person name="Myers E.W."/>
            <person name="Teeling E.C."/>
        </authorList>
    </citation>
    <scope>NUCLEOTIDE SEQUENCE [LARGE SCALE GENOMIC DNA]</scope>
    <source>
        <strain evidence="2">MMolMol1</strain>
        <tissue evidence="2">Muscle</tissue>
    </source>
</reference>
<feature type="region of interest" description="Disordered" evidence="1">
    <location>
        <begin position="61"/>
        <end position="100"/>
    </location>
</feature>
<organism evidence="2 3">
    <name type="scientific">Molossus molossus</name>
    <name type="common">Pallas' mastiff bat</name>
    <name type="synonym">Vespertilio molossus</name>
    <dbReference type="NCBI Taxonomy" id="27622"/>
    <lineage>
        <taxon>Eukaryota</taxon>
        <taxon>Metazoa</taxon>
        <taxon>Chordata</taxon>
        <taxon>Craniata</taxon>
        <taxon>Vertebrata</taxon>
        <taxon>Euteleostomi</taxon>
        <taxon>Mammalia</taxon>
        <taxon>Eutheria</taxon>
        <taxon>Laurasiatheria</taxon>
        <taxon>Chiroptera</taxon>
        <taxon>Yangochiroptera</taxon>
        <taxon>Molossidae</taxon>
        <taxon>Molossus</taxon>
    </lineage>
</organism>
<protein>
    <submittedName>
        <fullName evidence="2">Potassium voltage-gated channel subfamily H member 2</fullName>
    </submittedName>
</protein>
<gene>
    <name evidence="2" type="ORF">HJG59_007122</name>
</gene>
<evidence type="ECO:0000256" key="1">
    <source>
        <dbReference type="SAM" id="MobiDB-lite"/>
    </source>
</evidence>
<accession>A0A7J8HBD6</accession>
<dbReference type="AlphaFoldDB" id="A0A7J8HBD6"/>
<evidence type="ECO:0000313" key="2">
    <source>
        <dbReference type="EMBL" id="KAF6469664.1"/>
    </source>
</evidence>
<dbReference type="EMBL" id="JACASF010000007">
    <property type="protein sequence ID" value="KAF6469664.1"/>
    <property type="molecule type" value="Genomic_DNA"/>
</dbReference>